<feature type="domain" description="RagB/SusD" evidence="6">
    <location>
        <begin position="332"/>
        <end position="459"/>
    </location>
</feature>
<dbReference type="Pfam" id="PF07980">
    <property type="entry name" value="SusD_RagB"/>
    <property type="match status" value="1"/>
</dbReference>
<evidence type="ECO:0000256" key="5">
    <source>
        <dbReference type="ARBA" id="ARBA00023237"/>
    </source>
</evidence>
<dbReference type="InterPro" id="IPR012944">
    <property type="entry name" value="SusD_RagB_dom"/>
</dbReference>
<evidence type="ECO:0000256" key="3">
    <source>
        <dbReference type="ARBA" id="ARBA00022729"/>
    </source>
</evidence>
<comment type="similarity">
    <text evidence="2">Belongs to the SusD family.</text>
</comment>
<comment type="caution">
    <text evidence="8">The sequence shown here is derived from an EMBL/GenBank/DDBJ whole genome shotgun (WGS) entry which is preliminary data.</text>
</comment>
<evidence type="ECO:0000256" key="1">
    <source>
        <dbReference type="ARBA" id="ARBA00004442"/>
    </source>
</evidence>
<dbReference type="EMBL" id="JACIES010000012">
    <property type="protein sequence ID" value="MBB4027757.1"/>
    <property type="molecule type" value="Genomic_DNA"/>
</dbReference>
<dbReference type="RefSeq" id="WP_164719536.1">
    <property type="nucleotide sequence ID" value="NZ_AP028155.1"/>
</dbReference>
<sequence>MKRLIYYMMLLALGAGCDMTLLPETEITEEDILKNVIDVRKTFIAAYELHDAISAKIDCDRGLADDIIPAYESADQAIDFYEMDASGMYKNQNVSSLYGGFYESIAICNQTLNLLDKCVITDTVLWRQVRGEALALRAFDHFSLVNYFGRPYYDQPETNLGIVLKTKFDLGEAARTSVKTVYDTIVSDLNRARDLMTLEEDGPARFTADGATALLSRVYLFMNDWDMVVEEASKLIGKYEFPSDPAGQFEEINGEGEIFTLDFSYYSSGFYYPYGQPAGQFKDIFHDGDYRFDSYIVEDIDFALDENGDYMFDDEGNLVLIEISKFDKIRLTYKALRIAEVYLNRAEAYCELGEYDLARADLLEVASRSGADVTYVNTLTGDALLEEILMERHRELAGEGHRASDLLRKGLPVVRYYTEEDTWTEEPVQTIAADNFSRILPIPHQECYLNTKVQQNPGYPRDTKL</sequence>
<keyword evidence="4" id="KW-0472">Membrane</keyword>
<name>A0A7W6N0D7_9BACT</name>
<evidence type="ECO:0000259" key="7">
    <source>
        <dbReference type="Pfam" id="PF14322"/>
    </source>
</evidence>
<dbReference type="Gene3D" id="1.25.40.390">
    <property type="match status" value="2"/>
</dbReference>
<dbReference type="InterPro" id="IPR011990">
    <property type="entry name" value="TPR-like_helical_dom_sf"/>
</dbReference>
<evidence type="ECO:0000313" key="8">
    <source>
        <dbReference type="EMBL" id="MBB4027757.1"/>
    </source>
</evidence>
<proteinExistence type="inferred from homology"/>
<dbReference type="AlphaFoldDB" id="A0A7W6N0D7"/>
<dbReference type="GeneID" id="93099807"/>
<accession>A0A7W6N0D7</accession>
<organism evidence="8 9">
    <name type="scientific">Butyricimonas faecihominis</name>
    <dbReference type="NCBI Taxonomy" id="1472416"/>
    <lineage>
        <taxon>Bacteria</taxon>
        <taxon>Pseudomonadati</taxon>
        <taxon>Bacteroidota</taxon>
        <taxon>Bacteroidia</taxon>
        <taxon>Bacteroidales</taxon>
        <taxon>Odoribacteraceae</taxon>
        <taxon>Butyricimonas</taxon>
    </lineage>
</organism>
<feature type="domain" description="SusD-like N-terminal" evidence="7">
    <location>
        <begin position="84"/>
        <end position="220"/>
    </location>
</feature>
<evidence type="ECO:0000256" key="4">
    <source>
        <dbReference type="ARBA" id="ARBA00023136"/>
    </source>
</evidence>
<reference evidence="8 9" key="1">
    <citation type="submission" date="2020-08" db="EMBL/GenBank/DDBJ databases">
        <title>Genomic Encyclopedia of Type Strains, Phase IV (KMG-IV): sequencing the most valuable type-strain genomes for metagenomic binning, comparative biology and taxonomic classification.</title>
        <authorList>
            <person name="Goeker M."/>
        </authorList>
    </citation>
    <scope>NUCLEOTIDE SEQUENCE [LARGE SCALE GENOMIC DNA]</scope>
    <source>
        <strain evidence="8 9">DSM 105721</strain>
    </source>
</reference>
<comment type="subcellular location">
    <subcellularLocation>
        <location evidence="1">Cell outer membrane</location>
    </subcellularLocation>
</comment>
<dbReference type="InterPro" id="IPR033985">
    <property type="entry name" value="SusD-like_N"/>
</dbReference>
<evidence type="ECO:0000313" key="9">
    <source>
        <dbReference type="Proteomes" id="UP000546007"/>
    </source>
</evidence>
<keyword evidence="3" id="KW-0732">Signal</keyword>
<dbReference type="SUPFAM" id="SSF48452">
    <property type="entry name" value="TPR-like"/>
    <property type="match status" value="1"/>
</dbReference>
<protein>
    <submittedName>
        <fullName evidence="8">Tetratricopeptide (TPR) repeat protein</fullName>
    </submittedName>
</protein>
<dbReference type="GO" id="GO:0009279">
    <property type="term" value="C:cell outer membrane"/>
    <property type="evidence" value="ECO:0007669"/>
    <property type="project" value="UniProtKB-SubCell"/>
</dbReference>
<keyword evidence="9" id="KW-1185">Reference proteome</keyword>
<evidence type="ECO:0000259" key="6">
    <source>
        <dbReference type="Pfam" id="PF07980"/>
    </source>
</evidence>
<keyword evidence="5" id="KW-0998">Cell outer membrane</keyword>
<evidence type="ECO:0000256" key="2">
    <source>
        <dbReference type="ARBA" id="ARBA00006275"/>
    </source>
</evidence>
<dbReference type="Proteomes" id="UP000546007">
    <property type="component" value="Unassembled WGS sequence"/>
</dbReference>
<gene>
    <name evidence="8" type="ORF">GGR14_003571</name>
</gene>
<dbReference type="PROSITE" id="PS51257">
    <property type="entry name" value="PROKAR_LIPOPROTEIN"/>
    <property type="match status" value="1"/>
</dbReference>
<dbReference type="Pfam" id="PF14322">
    <property type="entry name" value="SusD-like_3"/>
    <property type="match status" value="1"/>
</dbReference>